<protein>
    <submittedName>
        <fullName evidence="2">Uncharacterized protein</fullName>
    </submittedName>
</protein>
<dbReference type="Proteomes" id="UP000534286">
    <property type="component" value="Unassembled WGS sequence"/>
</dbReference>
<dbReference type="RefSeq" id="WP_221465277.1">
    <property type="nucleotide sequence ID" value="NZ_BAABEK010000070.1"/>
</dbReference>
<feature type="signal peptide" evidence="1">
    <location>
        <begin position="1"/>
        <end position="23"/>
    </location>
</feature>
<evidence type="ECO:0000313" key="3">
    <source>
        <dbReference type="Proteomes" id="UP000534286"/>
    </source>
</evidence>
<dbReference type="AlphaFoldDB" id="A0A7W7RSL6"/>
<sequence length="82" mass="8028">MWTSRRRTRTAVVVAALSLTALAAACGGAAPGKATAAAGVGDGGAVLKIKDPGNAGPLAVAKKEGIHGPRCHGDPAVPVSFR</sequence>
<evidence type="ECO:0000256" key="1">
    <source>
        <dbReference type="SAM" id="SignalP"/>
    </source>
</evidence>
<keyword evidence="3" id="KW-1185">Reference proteome</keyword>
<proteinExistence type="predicted"/>
<evidence type="ECO:0000313" key="2">
    <source>
        <dbReference type="EMBL" id="MBB4936848.1"/>
    </source>
</evidence>
<reference evidence="2 3" key="1">
    <citation type="submission" date="2020-08" db="EMBL/GenBank/DDBJ databases">
        <title>Sequencing the genomes of 1000 actinobacteria strains.</title>
        <authorList>
            <person name="Klenk H.-P."/>
        </authorList>
    </citation>
    <scope>NUCLEOTIDE SEQUENCE [LARGE SCALE GENOMIC DNA]</scope>
    <source>
        <strain evidence="2 3">DSM 43023</strain>
    </source>
</reference>
<name>A0A7W7RSL6_9ACTN</name>
<keyword evidence="1" id="KW-0732">Signal</keyword>
<feature type="chain" id="PRO_5039365759" evidence="1">
    <location>
        <begin position="24"/>
        <end position="82"/>
    </location>
</feature>
<comment type="caution">
    <text evidence="2">The sequence shown here is derived from an EMBL/GenBank/DDBJ whole genome shotgun (WGS) entry which is preliminary data.</text>
</comment>
<dbReference type="PROSITE" id="PS51257">
    <property type="entry name" value="PROKAR_LIPOPROTEIN"/>
    <property type="match status" value="1"/>
</dbReference>
<accession>A0A7W7RSL6</accession>
<dbReference type="EMBL" id="JACHJU010000001">
    <property type="protein sequence ID" value="MBB4936848.1"/>
    <property type="molecule type" value="Genomic_DNA"/>
</dbReference>
<gene>
    <name evidence="2" type="ORF">FHR32_001153</name>
</gene>
<organism evidence="2 3">
    <name type="scientific">Streptosporangium album</name>
    <dbReference type="NCBI Taxonomy" id="47479"/>
    <lineage>
        <taxon>Bacteria</taxon>
        <taxon>Bacillati</taxon>
        <taxon>Actinomycetota</taxon>
        <taxon>Actinomycetes</taxon>
        <taxon>Streptosporangiales</taxon>
        <taxon>Streptosporangiaceae</taxon>
        <taxon>Streptosporangium</taxon>
    </lineage>
</organism>